<protein>
    <submittedName>
        <fullName evidence="1">Uncharacterized protein</fullName>
    </submittedName>
</protein>
<comment type="caution">
    <text evidence="1">The sequence shown here is derived from an EMBL/GenBank/DDBJ whole genome shotgun (WGS) entry which is preliminary data.</text>
</comment>
<proteinExistence type="predicted"/>
<gene>
    <name evidence="1" type="ORF">PoB_002259300</name>
</gene>
<accession>A0AAV3ZNB6</accession>
<dbReference type="AlphaFoldDB" id="A0AAV3ZNB6"/>
<organism evidence="1 2">
    <name type="scientific">Plakobranchus ocellatus</name>
    <dbReference type="NCBI Taxonomy" id="259542"/>
    <lineage>
        <taxon>Eukaryota</taxon>
        <taxon>Metazoa</taxon>
        <taxon>Spiralia</taxon>
        <taxon>Lophotrochozoa</taxon>
        <taxon>Mollusca</taxon>
        <taxon>Gastropoda</taxon>
        <taxon>Heterobranchia</taxon>
        <taxon>Euthyneura</taxon>
        <taxon>Panpulmonata</taxon>
        <taxon>Sacoglossa</taxon>
        <taxon>Placobranchoidea</taxon>
        <taxon>Plakobranchidae</taxon>
        <taxon>Plakobranchus</taxon>
    </lineage>
</organism>
<name>A0AAV3ZNB6_9GAST</name>
<reference evidence="1 2" key="1">
    <citation type="journal article" date="2021" name="Elife">
        <title>Chloroplast acquisition without the gene transfer in kleptoplastic sea slugs, Plakobranchus ocellatus.</title>
        <authorList>
            <person name="Maeda T."/>
            <person name="Takahashi S."/>
            <person name="Yoshida T."/>
            <person name="Shimamura S."/>
            <person name="Takaki Y."/>
            <person name="Nagai Y."/>
            <person name="Toyoda A."/>
            <person name="Suzuki Y."/>
            <person name="Arimoto A."/>
            <person name="Ishii H."/>
            <person name="Satoh N."/>
            <person name="Nishiyama T."/>
            <person name="Hasebe M."/>
            <person name="Maruyama T."/>
            <person name="Minagawa J."/>
            <person name="Obokata J."/>
            <person name="Shigenobu S."/>
        </authorList>
    </citation>
    <scope>NUCLEOTIDE SEQUENCE [LARGE SCALE GENOMIC DNA]</scope>
</reference>
<evidence type="ECO:0000313" key="1">
    <source>
        <dbReference type="EMBL" id="GFN96087.1"/>
    </source>
</evidence>
<dbReference type="Proteomes" id="UP000735302">
    <property type="component" value="Unassembled WGS sequence"/>
</dbReference>
<keyword evidence="2" id="KW-1185">Reference proteome</keyword>
<dbReference type="EMBL" id="BLXT01002641">
    <property type="protein sequence ID" value="GFN96087.1"/>
    <property type="molecule type" value="Genomic_DNA"/>
</dbReference>
<sequence length="80" mass="9191">MFVADEAFALMRNLVKAFPKRFLNNEKEVYVLHNYIKDKEPECKIPPVQNDSRIHRWEGLPHDSGRAPNGAMAVRVALIS</sequence>
<evidence type="ECO:0000313" key="2">
    <source>
        <dbReference type="Proteomes" id="UP000735302"/>
    </source>
</evidence>